<organism evidence="1 2">
    <name type="scientific">Salix koriyanagi</name>
    <dbReference type="NCBI Taxonomy" id="2511006"/>
    <lineage>
        <taxon>Eukaryota</taxon>
        <taxon>Viridiplantae</taxon>
        <taxon>Streptophyta</taxon>
        <taxon>Embryophyta</taxon>
        <taxon>Tracheophyta</taxon>
        <taxon>Spermatophyta</taxon>
        <taxon>Magnoliopsida</taxon>
        <taxon>eudicotyledons</taxon>
        <taxon>Gunneridae</taxon>
        <taxon>Pentapetalae</taxon>
        <taxon>rosids</taxon>
        <taxon>fabids</taxon>
        <taxon>Malpighiales</taxon>
        <taxon>Salicaceae</taxon>
        <taxon>Saliceae</taxon>
        <taxon>Salix</taxon>
    </lineage>
</organism>
<accession>A0A9Q0Q6A0</accession>
<dbReference type="EMBL" id="JAPFFM010000016">
    <property type="protein sequence ID" value="KAJ6700627.1"/>
    <property type="molecule type" value="Genomic_DNA"/>
</dbReference>
<proteinExistence type="predicted"/>
<dbReference type="AlphaFoldDB" id="A0A9Q0Q6A0"/>
<evidence type="ECO:0000313" key="2">
    <source>
        <dbReference type="Proteomes" id="UP001151752"/>
    </source>
</evidence>
<dbReference type="Proteomes" id="UP001151752">
    <property type="component" value="Chromosome 1"/>
</dbReference>
<name>A0A9Q0Q6A0_9ROSI</name>
<evidence type="ECO:0000313" key="1">
    <source>
        <dbReference type="EMBL" id="KAJ6700627.1"/>
    </source>
</evidence>
<sequence>MDIKFHHRAVEDDIIMDQVDYPEIVDDLELGQDEAVDIKDKEVNKQKLRKRIDQFKVSFKDFIVDKSSELYCQFSREGMY</sequence>
<gene>
    <name evidence="1" type="ORF">OIU74_012053</name>
</gene>
<comment type="caution">
    <text evidence="1">The sequence shown here is derived from an EMBL/GenBank/DDBJ whole genome shotgun (WGS) entry which is preliminary data.</text>
</comment>
<reference evidence="1" key="2">
    <citation type="journal article" date="2023" name="Int. J. Mol. Sci.">
        <title>De Novo Assembly and Annotation of 11 Diverse Shrub Willow (Salix) Genomes Reveals Novel Gene Organization in Sex-Linked Regions.</title>
        <authorList>
            <person name="Hyden B."/>
            <person name="Feng K."/>
            <person name="Yates T.B."/>
            <person name="Jawdy S."/>
            <person name="Cereghino C."/>
            <person name="Smart L.B."/>
            <person name="Muchero W."/>
        </authorList>
    </citation>
    <scope>NUCLEOTIDE SEQUENCE</scope>
    <source>
        <tissue evidence="1">Shoot tip</tissue>
    </source>
</reference>
<reference evidence="1" key="1">
    <citation type="submission" date="2022-11" db="EMBL/GenBank/DDBJ databases">
        <authorList>
            <person name="Hyden B.L."/>
            <person name="Feng K."/>
            <person name="Yates T."/>
            <person name="Jawdy S."/>
            <person name="Smart L.B."/>
            <person name="Muchero W."/>
        </authorList>
    </citation>
    <scope>NUCLEOTIDE SEQUENCE</scope>
    <source>
        <tissue evidence="1">Shoot tip</tissue>
    </source>
</reference>
<keyword evidence="2" id="KW-1185">Reference proteome</keyword>
<protein>
    <submittedName>
        <fullName evidence="1">Uncharacterized protein</fullName>
    </submittedName>
</protein>